<gene>
    <name evidence="2" type="primary">g12791</name>
    <name evidence="2" type="ORF">VP750_LOCUS11371</name>
</gene>
<comment type="caution">
    <text evidence="2">The sequence shown here is derived from an EMBL/GenBank/DDBJ whole genome shotgun (WGS) entry which is preliminary data.</text>
</comment>
<keyword evidence="3" id="KW-1185">Reference proteome</keyword>
<proteinExistence type="predicted"/>
<accession>A0ABP1GDV7</accession>
<organism evidence="2 3">
    <name type="scientific">Coccomyxa viridis</name>
    <dbReference type="NCBI Taxonomy" id="1274662"/>
    <lineage>
        <taxon>Eukaryota</taxon>
        <taxon>Viridiplantae</taxon>
        <taxon>Chlorophyta</taxon>
        <taxon>core chlorophytes</taxon>
        <taxon>Trebouxiophyceae</taxon>
        <taxon>Trebouxiophyceae incertae sedis</taxon>
        <taxon>Coccomyxaceae</taxon>
        <taxon>Coccomyxa</taxon>
    </lineage>
</organism>
<evidence type="ECO:0000259" key="1">
    <source>
        <dbReference type="Pfam" id="PF00646"/>
    </source>
</evidence>
<sequence length="362" mass="41024">MSDMTTLSVTLWEQIISHLPGKHLGSVRCVCQTSRQAVENYVQRVVITKASIHEAPDLSRWPNLQTIIITDNMKAPYPEMMSLGPQGMPFIVVCGKTSWWQTDWLRQWVAKEQQKRGATVGLLFCVTSMDSDDGNDISAEIEQTLQIDHLPIAYLGIWSHLEEGVPLERLAWNKAVPGLSNLEGLYVEFIEVQAEVLRCMTHLTKLRVLFEEACTSIIDAVQHMPCLRTLHLEPIAEDSLVPEVLFTLGKDIQELCILGSVSMLSLMDHHSWLAYVLDLFAKLPKLNTFFCIMRTDELFSGHVEKSAWVSVDHLRVVAMGEVYIAYDKENDRISGAFRTFKDAETADPVLSHQPRYPRLQMG</sequence>
<evidence type="ECO:0000313" key="2">
    <source>
        <dbReference type="EMBL" id="CAL5229465.1"/>
    </source>
</evidence>
<dbReference type="EMBL" id="CAXHTA020000020">
    <property type="protein sequence ID" value="CAL5229465.1"/>
    <property type="molecule type" value="Genomic_DNA"/>
</dbReference>
<feature type="domain" description="F-box" evidence="1">
    <location>
        <begin position="10"/>
        <end position="40"/>
    </location>
</feature>
<dbReference type="Proteomes" id="UP001497392">
    <property type="component" value="Unassembled WGS sequence"/>
</dbReference>
<protein>
    <submittedName>
        <fullName evidence="2">G12791 protein</fullName>
    </submittedName>
</protein>
<dbReference type="SUPFAM" id="SSF52047">
    <property type="entry name" value="RNI-like"/>
    <property type="match status" value="1"/>
</dbReference>
<name>A0ABP1GDV7_9CHLO</name>
<evidence type="ECO:0000313" key="3">
    <source>
        <dbReference type="Proteomes" id="UP001497392"/>
    </source>
</evidence>
<dbReference type="Pfam" id="PF00646">
    <property type="entry name" value="F-box"/>
    <property type="match status" value="1"/>
</dbReference>
<reference evidence="2 3" key="1">
    <citation type="submission" date="2024-06" db="EMBL/GenBank/DDBJ databases">
        <authorList>
            <person name="Kraege A."/>
            <person name="Thomma B."/>
        </authorList>
    </citation>
    <scope>NUCLEOTIDE SEQUENCE [LARGE SCALE GENOMIC DNA]</scope>
</reference>
<dbReference type="InterPro" id="IPR001810">
    <property type="entry name" value="F-box_dom"/>
</dbReference>